<evidence type="ECO:0000313" key="1">
    <source>
        <dbReference type="EMBL" id="SON48400.1"/>
    </source>
</evidence>
<proteinExistence type="predicted"/>
<dbReference type="EMBL" id="LT960611">
    <property type="protein sequence ID" value="SON48400.1"/>
    <property type="molecule type" value="Genomic_DNA"/>
</dbReference>
<gene>
    <name evidence="1" type="ORF">VTAP4600_A0421</name>
</gene>
<accession>A0A2N8Z927</accession>
<name>A0A2N8Z927_9VIBR</name>
<protein>
    <submittedName>
        <fullName evidence="1">Uncharacterized protein</fullName>
    </submittedName>
</protein>
<dbReference type="KEGG" id="vta:A0421"/>
<reference evidence="1 2" key="1">
    <citation type="submission" date="2017-10" db="EMBL/GenBank/DDBJ databases">
        <authorList>
            <person name="Banno H."/>
            <person name="Chua N.-H."/>
        </authorList>
    </citation>
    <scope>NUCLEOTIDE SEQUENCE [LARGE SCALE GENOMIC DNA]</scope>
    <source>
        <strain evidence="1">Vibrio tapetis CECT4600</strain>
    </source>
</reference>
<keyword evidence="2" id="KW-1185">Reference proteome</keyword>
<dbReference type="Proteomes" id="UP000235828">
    <property type="component" value="Chromosome A"/>
</dbReference>
<organism evidence="1 2">
    <name type="scientific">Vibrio tapetis subsp. tapetis</name>
    <dbReference type="NCBI Taxonomy" id="1671868"/>
    <lineage>
        <taxon>Bacteria</taxon>
        <taxon>Pseudomonadati</taxon>
        <taxon>Pseudomonadota</taxon>
        <taxon>Gammaproteobacteria</taxon>
        <taxon>Vibrionales</taxon>
        <taxon>Vibrionaceae</taxon>
        <taxon>Vibrio</taxon>
    </lineage>
</organism>
<evidence type="ECO:0000313" key="2">
    <source>
        <dbReference type="Proteomes" id="UP000235828"/>
    </source>
</evidence>
<sequence>MINHAVFFAPLRFSAGTLLVMASFRFHYTHVTACQFFHANKAMSLRVTLFGFFTARAAKDITSMREGDGFTYDWVERNLLIADGQKVLNLAVEFGFHFSQRSDF</sequence>
<dbReference type="AlphaFoldDB" id="A0A2N8Z927"/>